<reference evidence="2 3" key="1">
    <citation type="submission" date="2019-03" db="EMBL/GenBank/DDBJ databases">
        <title>Genomic Encyclopedia of Type Strains, Phase IV (KMG-IV): sequencing the most valuable type-strain genomes for metagenomic binning, comparative biology and taxonomic classification.</title>
        <authorList>
            <person name="Goeker M."/>
        </authorList>
    </citation>
    <scope>NUCLEOTIDE SEQUENCE [LARGE SCALE GENOMIC DNA]</scope>
    <source>
        <strain evidence="2 3">DSM 45765</strain>
    </source>
</reference>
<comment type="caution">
    <text evidence="2">The sequence shown here is derived from an EMBL/GenBank/DDBJ whole genome shotgun (WGS) entry which is preliminary data.</text>
</comment>
<sequence>MTNIDVTDEFEIRLLYARYARAIDEGDGEAWAACYTSDGTYWSSTFGTRTGRPALRDFAVNHCQEWHDQGIRTQHWISQTLLEPAPWGIAARTYVLLMGTTAAGPPTAMLQTEYHDQLVREDGSWRLHRRESHAQCSLNLPPTVDS</sequence>
<keyword evidence="3" id="KW-1185">Reference proteome</keyword>
<organism evidence="2 3">
    <name type="scientific">Tamaricihabitans halophyticus</name>
    <dbReference type="NCBI Taxonomy" id="1262583"/>
    <lineage>
        <taxon>Bacteria</taxon>
        <taxon>Bacillati</taxon>
        <taxon>Actinomycetota</taxon>
        <taxon>Actinomycetes</taxon>
        <taxon>Pseudonocardiales</taxon>
        <taxon>Pseudonocardiaceae</taxon>
        <taxon>Tamaricihabitans</taxon>
    </lineage>
</organism>
<dbReference type="Proteomes" id="UP000294911">
    <property type="component" value="Unassembled WGS sequence"/>
</dbReference>
<dbReference type="Gene3D" id="3.10.450.50">
    <property type="match status" value="1"/>
</dbReference>
<protein>
    <submittedName>
        <fullName evidence="2">Uncharacterized protein (TIGR02246 family)</fullName>
    </submittedName>
</protein>
<name>A0A4R2R780_9PSEU</name>
<evidence type="ECO:0000313" key="3">
    <source>
        <dbReference type="Proteomes" id="UP000294911"/>
    </source>
</evidence>
<dbReference type="AlphaFoldDB" id="A0A4R2R780"/>
<dbReference type="OrthoDB" id="9130903at2"/>
<feature type="domain" description="SnoaL-like" evidence="1">
    <location>
        <begin position="6"/>
        <end position="130"/>
    </location>
</feature>
<evidence type="ECO:0000313" key="2">
    <source>
        <dbReference type="EMBL" id="TCP55255.1"/>
    </source>
</evidence>
<dbReference type="InterPro" id="IPR032710">
    <property type="entry name" value="NTF2-like_dom_sf"/>
</dbReference>
<accession>A0A4R2R780</accession>
<dbReference type="InterPro" id="IPR037401">
    <property type="entry name" value="SnoaL-like"/>
</dbReference>
<dbReference type="SUPFAM" id="SSF54427">
    <property type="entry name" value="NTF2-like"/>
    <property type="match status" value="1"/>
</dbReference>
<gene>
    <name evidence="2" type="ORF">EV191_102467</name>
</gene>
<dbReference type="RefSeq" id="WP_132876596.1">
    <property type="nucleotide sequence ID" value="NZ_SLXQ01000002.1"/>
</dbReference>
<dbReference type="Pfam" id="PF13577">
    <property type="entry name" value="SnoaL_4"/>
    <property type="match status" value="1"/>
</dbReference>
<evidence type="ECO:0000259" key="1">
    <source>
        <dbReference type="Pfam" id="PF13577"/>
    </source>
</evidence>
<proteinExistence type="predicted"/>
<dbReference type="EMBL" id="SLXQ01000002">
    <property type="protein sequence ID" value="TCP55255.1"/>
    <property type="molecule type" value="Genomic_DNA"/>
</dbReference>